<protein>
    <submittedName>
        <fullName evidence="3">FAD-binding oxidoreductase</fullName>
    </submittedName>
</protein>
<dbReference type="PANTHER" id="PTHR13847:SF281">
    <property type="entry name" value="FAD DEPENDENT OXIDOREDUCTASE DOMAIN-CONTAINING PROTEIN"/>
    <property type="match status" value="1"/>
</dbReference>
<reference evidence="3" key="1">
    <citation type="submission" date="2022-08" db="EMBL/GenBank/DDBJ databases">
        <authorList>
            <person name="Vandamme P."/>
            <person name="Hettiarachchi A."/>
            <person name="Peeters C."/>
            <person name="Cnockaert M."/>
            <person name="Carlier A."/>
        </authorList>
    </citation>
    <scope>NUCLEOTIDE SEQUENCE</scope>
    <source>
        <strain evidence="3">LMG 31809</strain>
    </source>
</reference>
<dbReference type="InterPro" id="IPR006076">
    <property type="entry name" value="FAD-dep_OxRdtase"/>
</dbReference>
<name>A0A9X3TYU9_9PROT</name>
<accession>A0A9X3TYU9</accession>
<dbReference type="GO" id="GO:0016491">
    <property type="term" value="F:oxidoreductase activity"/>
    <property type="evidence" value="ECO:0007669"/>
    <property type="project" value="UniProtKB-KW"/>
</dbReference>
<dbReference type="RefSeq" id="WP_274943842.1">
    <property type="nucleotide sequence ID" value="NZ_JANWOI010000003.1"/>
</dbReference>
<dbReference type="Gene3D" id="3.50.50.60">
    <property type="entry name" value="FAD/NAD(P)-binding domain"/>
    <property type="match status" value="1"/>
</dbReference>
<evidence type="ECO:0000313" key="4">
    <source>
        <dbReference type="Proteomes" id="UP001141619"/>
    </source>
</evidence>
<dbReference type="AlphaFoldDB" id="A0A9X3TYU9"/>
<evidence type="ECO:0000256" key="1">
    <source>
        <dbReference type="ARBA" id="ARBA00023002"/>
    </source>
</evidence>
<reference evidence="3" key="2">
    <citation type="journal article" date="2023" name="Syst. Appl. Microbiol.">
        <title>Govania unica gen. nov., sp. nov., a rare biosphere bacterium that represents a novel family in the class Alphaproteobacteria.</title>
        <authorList>
            <person name="Vandamme P."/>
            <person name="Peeters C."/>
            <person name="Hettiarachchi A."/>
            <person name="Cnockaert M."/>
            <person name="Carlier A."/>
        </authorList>
    </citation>
    <scope>NUCLEOTIDE SEQUENCE</scope>
    <source>
        <strain evidence="3">LMG 31809</strain>
    </source>
</reference>
<dbReference type="Pfam" id="PF01266">
    <property type="entry name" value="DAO"/>
    <property type="match status" value="1"/>
</dbReference>
<organism evidence="3 4">
    <name type="scientific">Govanella unica</name>
    <dbReference type="NCBI Taxonomy" id="2975056"/>
    <lineage>
        <taxon>Bacteria</taxon>
        <taxon>Pseudomonadati</taxon>
        <taxon>Pseudomonadota</taxon>
        <taxon>Alphaproteobacteria</taxon>
        <taxon>Emcibacterales</taxon>
        <taxon>Govanellaceae</taxon>
        <taxon>Govanella</taxon>
    </lineage>
</organism>
<dbReference type="SUPFAM" id="SSF51905">
    <property type="entry name" value="FAD/NAD(P)-binding domain"/>
    <property type="match status" value="1"/>
</dbReference>
<sequence length="426" mass="45687">MSNLPTNLWRATAAPLLNFAQLEGETRADVTVIGGGIMGAITALTLAQSGVSVALIEAERIGEGASSRPGGFVVPHFTFAGPAQAIASLGATGERLVQAVGHSATRVFDLIKQHDIHCDAQQGGWYQPAAGKIAWDRVRAVAEDWQAHGFNVDIMNGEETRARTGVGGYTGSWMVPTGGTLHPLNYTIGLVLAGHKAGVRVYESTPATAITRNGQWFRITTPRGAILTERVINCTNAQANGLAPEFEKSIVRMKIWQCATTPIPVHERARLFKNGESLSDTRGNLFTYRFDRDWRLITGAVTAFGMPGQMAAHVMAKRLHKHLGFSAVPTIDYLWSGKASVTRSRLPEIVIGNDGIISLSACNGRGIALSTVLGEAVAKAVSANNFDALPAPVVKPKGGLDITLQQTLAPFYPYYSCVTDWLNERA</sequence>
<dbReference type="EMBL" id="JANWOI010000003">
    <property type="protein sequence ID" value="MDA5194138.1"/>
    <property type="molecule type" value="Genomic_DNA"/>
</dbReference>
<dbReference type="InterPro" id="IPR036188">
    <property type="entry name" value="FAD/NAD-bd_sf"/>
</dbReference>
<dbReference type="Gene3D" id="3.30.9.10">
    <property type="entry name" value="D-Amino Acid Oxidase, subunit A, domain 2"/>
    <property type="match status" value="1"/>
</dbReference>
<dbReference type="GO" id="GO:0005737">
    <property type="term" value="C:cytoplasm"/>
    <property type="evidence" value="ECO:0007669"/>
    <property type="project" value="TreeGrafter"/>
</dbReference>
<keyword evidence="4" id="KW-1185">Reference proteome</keyword>
<gene>
    <name evidence="3" type="ORF">NYP16_09270</name>
</gene>
<evidence type="ECO:0000313" key="3">
    <source>
        <dbReference type="EMBL" id="MDA5194138.1"/>
    </source>
</evidence>
<proteinExistence type="predicted"/>
<dbReference type="Proteomes" id="UP001141619">
    <property type="component" value="Unassembled WGS sequence"/>
</dbReference>
<keyword evidence="1" id="KW-0560">Oxidoreductase</keyword>
<dbReference type="PANTHER" id="PTHR13847">
    <property type="entry name" value="SARCOSINE DEHYDROGENASE-RELATED"/>
    <property type="match status" value="1"/>
</dbReference>
<evidence type="ECO:0000259" key="2">
    <source>
        <dbReference type="Pfam" id="PF01266"/>
    </source>
</evidence>
<comment type="caution">
    <text evidence="3">The sequence shown here is derived from an EMBL/GenBank/DDBJ whole genome shotgun (WGS) entry which is preliminary data.</text>
</comment>
<feature type="domain" description="FAD dependent oxidoreductase" evidence="2">
    <location>
        <begin position="29"/>
        <end position="379"/>
    </location>
</feature>